<dbReference type="Proteomes" id="UP001596058">
    <property type="component" value="Unassembled WGS sequence"/>
</dbReference>
<name>A0ABW1CWD5_9ACTN</name>
<feature type="domain" description="Histidine kinase/HSP90-like ATPase" evidence="2">
    <location>
        <begin position="42"/>
        <end position="156"/>
    </location>
</feature>
<keyword evidence="3" id="KW-0067">ATP-binding</keyword>
<dbReference type="PANTHER" id="PTHR35526:SF3">
    <property type="entry name" value="ANTI-SIGMA-F FACTOR RSBW"/>
    <property type="match status" value="1"/>
</dbReference>
<evidence type="ECO:0000256" key="1">
    <source>
        <dbReference type="ARBA" id="ARBA00022527"/>
    </source>
</evidence>
<dbReference type="EMBL" id="JBHSPA010000045">
    <property type="protein sequence ID" value="MFC5829319.1"/>
    <property type="molecule type" value="Genomic_DNA"/>
</dbReference>
<evidence type="ECO:0000259" key="2">
    <source>
        <dbReference type="Pfam" id="PF13581"/>
    </source>
</evidence>
<keyword evidence="1" id="KW-0418">Kinase</keyword>
<comment type="caution">
    <text evidence="3">The sequence shown here is derived from an EMBL/GenBank/DDBJ whole genome shotgun (WGS) entry which is preliminary data.</text>
</comment>
<dbReference type="PANTHER" id="PTHR35526">
    <property type="entry name" value="ANTI-SIGMA-F FACTOR RSBW-RELATED"/>
    <property type="match status" value="1"/>
</dbReference>
<dbReference type="RefSeq" id="WP_379518806.1">
    <property type="nucleotide sequence ID" value="NZ_JBHSPA010000045.1"/>
</dbReference>
<keyword evidence="1" id="KW-0808">Transferase</keyword>
<reference evidence="4" key="1">
    <citation type="journal article" date="2019" name="Int. J. Syst. Evol. Microbiol.">
        <title>The Global Catalogue of Microorganisms (GCM) 10K type strain sequencing project: providing services to taxonomists for standard genome sequencing and annotation.</title>
        <authorList>
            <consortium name="The Broad Institute Genomics Platform"/>
            <consortium name="The Broad Institute Genome Sequencing Center for Infectious Disease"/>
            <person name="Wu L."/>
            <person name="Ma J."/>
        </authorList>
    </citation>
    <scope>NUCLEOTIDE SEQUENCE [LARGE SCALE GENOMIC DNA]</scope>
    <source>
        <strain evidence="4">CCUG 53903</strain>
    </source>
</reference>
<dbReference type="InterPro" id="IPR050267">
    <property type="entry name" value="Anti-sigma-factor_SerPK"/>
</dbReference>
<accession>A0ABW1CWD5</accession>
<organism evidence="3 4">
    <name type="scientific">Nonomuraea insulae</name>
    <dbReference type="NCBI Taxonomy" id="1616787"/>
    <lineage>
        <taxon>Bacteria</taxon>
        <taxon>Bacillati</taxon>
        <taxon>Actinomycetota</taxon>
        <taxon>Actinomycetes</taxon>
        <taxon>Streptosporangiales</taxon>
        <taxon>Streptosporangiaceae</taxon>
        <taxon>Nonomuraea</taxon>
    </lineage>
</organism>
<protein>
    <submittedName>
        <fullName evidence="3">ATP-binding protein</fullName>
    </submittedName>
</protein>
<evidence type="ECO:0000313" key="4">
    <source>
        <dbReference type="Proteomes" id="UP001596058"/>
    </source>
</evidence>
<dbReference type="GO" id="GO:0005524">
    <property type="term" value="F:ATP binding"/>
    <property type="evidence" value="ECO:0007669"/>
    <property type="project" value="UniProtKB-KW"/>
</dbReference>
<sequence>MPDITLIPRQRDRSPTLVSREHVDAMIDLYPGGLTWRRTFRGTLDQIPHARHFVRYLLADSLCHEDAEQVVAELAANAVQHTASNDPGGTFIIEITRTAAEVTIAVYDCGWTGVPLFGRRCRTDVEHGRGLAIVAALAEEVGYEGGDETGHRVWATIRARPSA</sequence>
<keyword evidence="4" id="KW-1185">Reference proteome</keyword>
<keyword evidence="3" id="KW-0547">Nucleotide-binding</keyword>
<dbReference type="Gene3D" id="3.30.565.10">
    <property type="entry name" value="Histidine kinase-like ATPase, C-terminal domain"/>
    <property type="match status" value="1"/>
</dbReference>
<keyword evidence="1" id="KW-0723">Serine/threonine-protein kinase</keyword>
<evidence type="ECO:0000313" key="3">
    <source>
        <dbReference type="EMBL" id="MFC5829319.1"/>
    </source>
</evidence>
<dbReference type="SUPFAM" id="SSF55874">
    <property type="entry name" value="ATPase domain of HSP90 chaperone/DNA topoisomerase II/histidine kinase"/>
    <property type="match status" value="1"/>
</dbReference>
<dbReference type="CDD" id="cd16936">
    <property type="entry name" value="HATPase_RsbW-like"/>
    <property type="match status" value="1"/>
</dbReference>
<dbReference type="InterPro" id="IPR036890">
    <property type="entry name" value="HATPase_C_sf"/>
</dbReference>
<gene>
    <name evidence="3" type="ORF">ACFPZ3_36100</name>
</gene>
<dbReference type="Pfam" id="PF13581">
    <property type="entry name" value="HATPase_c_2"/>
    <property type="match status" value="1"/>
</dbReference>
<dbReference type="InterPro" id="IPR003594">
    <property type="entry name" value="HATPase_dom"/>
</dbReference>
<proteinExistence type="predicted"/>